<name>A0AA90TAB8_9HELI</name>
<reference evidence="3 5" key="3">
    <citation type="journal article" date="2024" name="Syst. Appl. Microbiol.">
        <title>Helicobacter cappadocius sp. nov., from lizards: The first psychrotrophic Helicobacter species.</title>
        <authorList>
            <person name="Aydin F."/>
            <person name="Tarhane S."/>
            <person name="Karakaya E."/>
            <person name="Abay S."/>
            <person name="Kayman T."/>
            <person name="Guran O."/>
            <person name="Bozkurt E."/>
            <person name="Uzum N."/>
            <person name="Avci A."/>
            <person name="Olgun K."/>
            <person name="Jablonski D."/>
            <person name="Guran C."/>
            <person name="Burcin Saticioglu I."/>
        </authorList>
    </citation>
    <scope>NUCLEOTIDE SEQUENCE [LARGE SCALE GENOMIC DNA]</scope>
    <source>
        <strain evidence="3">Faydin-H75</strain>
        <strain evidence="5">faydin-H76</strain>
    </source>
</reference>
<dbReference type="EMBL" id="JAUPEV010000018">
    <property type="protein sequence ID" value="MDO7253921.1"/>
    <property type="molecule type" value="Genomic_DNA"/>
</dbReference>
<gene>
    <name evidence="3" type="ORF">Q5I04_08390</name>
    <name evidence="4" type="ORF">Q5I06_08345</name>
</gene>
<organism evidence="4 5">
    <name type="scientific">Helicobacter cappadocius</name>
    <dbReference type="NCBI Taxonomy" id="3063998"/>
    <lineage>
        <taxon>Bacteria</taxon>
        <taxon>Pseudomonadati</taxon>
        <taxon>Campylobacterota</taxon>
        <taxon>Epsilonproteobacteria</taxon>
        <taxon>Campylobacterales</taxon>
        <taxon>Helicobacteraceae</taxon>
        <taxon>Helicobacter</taxon>
    </lineage>
</organism>
<accession>A0AA90TAB8</accession>
<dbReference type="EMBL" id="JAUYZK010000016">
    <property type="protein sequence ID" value="MDP2539782.1"/>
    <property type="molecule type" value="Genomic_DNA"/>
</dbReference>
<evidence type="ECO:0000259" key="2">
    <source>
        <dbReference type="Pfam" id="PF03432"/>
    </source>
</evidence>
<protein>
    <submittedName>
        <fullName evidence="4">Relaxase/mobilization nuclease domain-containing protein</fullName>
    </submittedName>
</protein>
<sequence>MRVITNIPVNYKLEDDSLFEFVPIKRMRKSITDHSSLNSNHSHIFFKSFKSFNSKNEKSYANDNHKNVVIKNIGNMKQKHLKNALDYVLKNSEDKKAINESFELKSYKEVLEDWQTDFSLNQNTNEAMHLVFSLKESHCKSIMEILKTSVYETMKSNFSEYQFVMIPHTHQNNPHIHCLVNKTNIWTGKKLRFAKKSDCRDFFFKLKEDFKNDLYHFSGGKLDYKNDVRLKLDSIFQEFQTINEESKTFNHRGFYSEAIKNLNTQYFKTTNSIKVLESKMASLYAEKNNKPEEIEVILKKIASHNQRLQELKKEMENLSNWDQNFNHFTKSFNLFEKKKTLYDSIIKIKPYASKSLFKHLSVLENQLSYEKVFIQQGVKDINEGFDKNIFLNEKTHMFGLNRHLKQIKNYRRMLKEFQAQDSDFKPNEVLDKINAKEKEVLELIEARITRLLSIHQNLKLDIDKQKERLDERLNDISKLSFEDISEIIKLSSLHLRNLKALSFVAKELLLAKKILKDTQNTPLKQINQKNQNQIALQIKEIQQFKEAIKEKNNNIRG</sequence>
<evidence type="ECO:0000313" key="3">
    <source>
        <dbReference type="EMBL" id="MDO7253921.1"/>
    </source>
</evidence>
<evidence type="ECO:0000313" key="5">
    <source>
        <dbReference type="Proteomes" id="UP001177258"/>
    </source>
</evidence>
<dbReference type="Proteomes" id="UP001177258">
    <property type="component" value="Unassembled WGS sequence"/>
</dbReference>
<evidence type="ECO:0000256" key="1">
    <source>
        <dbReference type="SAM" id="Coils"/>
    </source>
</evidence>
<evidence type="ECO:0000313" key="4">
    <source>
        <dbReference type="EMBL" id="MDP2539782.1"/>
    </source>
</evidence>
<reference evidence="4 6" key="1">
    <citation type="submission" date="2023-07" db="EMBL/GenBank/DDBJ databases">
        <title>Unpublished Manusciprt.</title>
        <authorList>
            <person name="Aydin F."/>
            <person name="Tarhane S."/>
            <person name="Saticioglu I.B."/>
            <person name="Karakaya E."/>
            <person name="Abay S."/>
            <person name="Guran O."/>
            <person name="Bozkurt E."/>
            <person name="Uzum N."/>
            <person name="Olgun K."/>
            <person name="Jablonski D."/>
        </authorList>
    </citation>
    <scope>NUCLEOTIDE SEQUENCE</scope>
    <source>
        <strain evidence="6">faydin-H75</strain>
        <strain evidence="4">Faydin-H76</strain>
    </source>
</reference>
<keyword evidence="6" id="KW-1185">Reference proteome</keyword>
<dbReference type="InterPro" id="IPR005094">
    <property type="entry name" value="Endonuclease_MobA/VirD2"/>
</dbReference>
<dbReference type="AlphaFoldDB" id="A0AA90TAB8"/>
<proteinExistence type="predicted"/>
<dbReference type="Proteomes" id="UP001240777">
    <property type="component" value="Unassembled WGS sequence"/>
</dbReference>
<keyword evidence="1" id="KW-0175">Coiled coil</keyword>
<dbReference type="RefSeq" id="WP_305517760.1">
    <property type="nucleotide sequence ID" value="NZ_JAUPEV010000018.1"/>
</dbReference>
<comment type="caution">
    <text evidence="4">The sequence shown here is derived from an EMBL/GenBank/DDBJ whole genome shotgun (WGS) entry which is preliminary data.</text>
</comment>
<dbReference type="Pfam" id="PF03432">
    <property type="entry name" value="Relaxase"/>
    <property type="match status" value="1"/>
</dbReference>
<reference evidence="3" key="2">
    <citation type="submission" date="2023-07" db="EMBL/GenBank/DDBJ databases">
        <authorList>
            <person name="Aydin F."/>
            <person name="Tarhane S."/>
            <person name="Saticioglu I.B."/>
            <person name="Karakaya E."/>
            <person name="Abay S."/>
            <person name="Guran O."/>
            <person name="Bozkurt E."/>
            <person name="Uzum N."/>
            <person name="Olgun K."/>
            <person name="Jablonski D."/>
        </authorList>
    </citation>
    <scope>NUCLEOTIDE SEQUENCE</scope>
    <source>
        <strain evidence="3">Faydin-H75</strain>
    </source>
</reference>
<feature type="coiled-coil region" evidence="1">
    <location>
        <begin position="294"/>
        <end position="321"/>
    </location>
</feature>
<feature type="domain" description="MobA/VirD2-like nuclease" evidence="2">
    <location>
        <begin position="87"/>
        <end position="195"/>
    </location>
</feature>
<evidence type="ECO:0000313" key="6">
    <source>
        <dbReference type="Proteomes" id="UP001240777"/>
    </source>
</evidence>